<dbReference type="NCBIfam" id="TIGR00207">
    <property type="entry name" value="fliG"/>
    <property type="match status" value="1"/>
</dbReference>
<evidence type="ECO:0000313" key="15">
    <source>
        <dbReference type="Proteomes" id="UP000503183"/>
    </source>
</evidence>
<dbReference type="Proteomes" id="UP000503183">
    <property type="component" value="Chromosome"/>
</dbReference>
<evidence type="ECO:0000256" key="2">
    <source>
        <dbReference type="ARBA" id="ARBA00004515"/>
    </source>
</evidence>
<keyword evidence="14" id="KW-0966">Cell projection</keyword>
<dbReference type="PANTHER" id="PTHR30534:SF0">
    <property type="entry name" value="FLAGELLAR MOTOR SWITCH PROTEIN FLIG"/>
    <property type="match status" value="1"/>
</dbReference>
<evidence type="ECO:0000256" key="9">
    <source>
        <dbReference type="ARBA" id="ARBA00023143"/>
    </source>
</evidence>
<evidence type="ECO:0000256" key="5">
    <source>
        <dbReference type="ARBA" id="ARBA00022475"/>
    </source>
</evidence>
<dbReference type="Gene3D" id="1.10.220.30">
    <property type="match status" value="3"/>
</dbReference>
<proteinExistence type="inferred from homology"/>
<keyword evidence="14" id="KW-0282">Flagellum</keyword>
<keyword evidence="14" id="KW-0969">Cilium</keyword>
<sequence length="331" mass="37834">MILNGTEKSALLLIAIGSDQAGEILKHLTPFEVQELITAMVNIKRVSTQKLNEILLECYDLAIKNNALNCNNSDKYLIKMLTKALGEKQGNSLLQDALEIRNALIYIKALNYMPAKKIAFLLENEHPQIVTTILVYLDKNQSAQVLSFLGDKKRAEIILRIIDFRGIEESSLVELNKVINNLLKYKKLILSEKGGIKTAAQILNSMKIKHEKETIKKISQCDEQLADKIIAEMFLFENLLDVDDKYIKLAMKNIEKEKLYIALQKTSPAIKEKFFKNMPEIESNQLSLSLQKKSYVSNDSIKNEQKLILIMIKNIIENKKISLKTLREYYA</sequence>
<name>A0A6G9JSF4_9GAMM</name>
<dbReference type="InterPro" id="IPR032779">
    <property type="entry name" value="FliG_M"/>
</dbReference>
<dbReference type="GO" id="GO:0006935">
    <property type="term" value="P:chemotaxis"/>
    <property type="evidence" value="ECO:0007669"/>
    <property type="project" value="UniProtKB-KW"/>
</dbReference>
<dbReference type="InterPro" id="IPR000090">
    <property type="entry name" value="Flg_Motor_Flig"/>
</dbReference>
<dbReference type="Pfam" id="PF14842">
    <property type="entry name" value="FliG_N"/>
    <property type="match status" value="1"/>
</dbReference>
<dbReference type="SUPFAM" id="SSF48029">
    <property type="entry name" value="FliG"/>
    <property type="match status" value="2"/>
</dbReference>
<dbReference type="GO" id="GO:0071973">
    <property type="term" value="P:bacterial-type flagellum-dependent cell motility"/>
    <property type="evidence" value="ECO:0007669"/>
    <property type="project" value="InterPro"/>
</dbReference>
<keyword evidence="7" id="KW-0283">Flagellar rotation</keyword>
<evidence type="ECO:0000256" key="10">
    <source>
        <dbReference type="ARBA" id="ARBA00025598"/>
    </source>
</evidence>
<dbReference type="InterPro" id="IPR023087">
    <property type="entry name" value="Flg_Motor_Flig_C"/>
</dbReference>
<evidence type="ECO:0000259" key="12">
    <source>
        <dbReference type="Pfam" id="PF14841"/>
    </source>
</evidence>
<dbReference type="PANTHER" id="PTHR30534">
    <property type="entry name" value="FLAGELLAR MOTOR SWITCH PROTEIN FLIG"/>
    <property type="match status" value="1"/>
</dbReference>
<evidence type="ECO:0000256" key="4">
    <source>
        <dbReference type="ARBA" id="ARBA00021870"/>
    </source>
</evidence>
<evidence type="ECO:0000259" key="13">
    <source>
        <dbReference type="Pfam" id="PF14842"/>
    </source>
</evidence>
<evidence type="ECO:0000313" key="14">
    <source>
        <dbReference type="EMBL" id="QIQ41688.1"/>
    </source>
</evidence>
<dbReference type="GO" id="GO:0003774">
    <property type="term" value="F:cytoskeletal motor activity"/>
    <property type="evidence" value="ECO:0007669"/>
    <property type="project" value="InterPro"/>
</dbReference>
<comment type="subcellular location">
    <subcellularLocation>
        <location evidence="1">Bacterial flagellum basal body</location>
    </subcellularLocation>
    <subcellularLocation>
        <location evidence="2">Cell inner membrane</location>
        <topology evidence="2">Peripheral membrane protein</topology>
        <orientation evidence="2">Cytoplasmic side</orientation>
    </subcellularLocation>
</comment>
<organism evidence="14 15">
    <name type="scientific">Buchnera aphidicola</name>
    <name type="common">Microlophium carnosum</name>
    <dbReference type="NCBI Taxonomy" id="2708354"/>
    <lineage>
        <taxon>Bacteria</taxon>
        <taxon>Pseudomonadati</taxon>
        <taxon>Pseudomonadota</taxon>
        <taxon>Gammaproteobacteria</taxon>
        <taxon>Enterobacterales</taxon>
        <taxon>Erwiniaceae</taxon>
        <taxon>Buchnera</taxon>
    </lineage>
</organism>
<dbReference type="Pfam" id="PF14841">
    <property type="entry name" value="FliG_M"/>
    <property type="match status" value="1"/>
</dbReference>
<dbReference type="AlphaFoldDB" id="A0A6G9JSF4"/>
<keyword evidence="9" id="KW-0975">Bacterial flagellum</keyword>
<evidence type="ECO:0000256" key="8">
    <source>
        <dbReference type="ARBA" id="ARBA00023136"/>
    </source>
</evidence>
<keyword evidence="6" id="KW-0145">Chemotaxis</keyword>
<dbReference type="Pfam" id="PF01706">
    <property type="entry name" value="FliG_C"/>
    <property type="match status" value="1"/>
</dbReference>
<reference evidence="14 15" key="1">
    <citation type="submission" date="2020-04" db="EMBL/GenBank/DDBJ databases">
        <title>Parallel evolution in the integration of a co-obligate aphid symbiosis.</title>
        <authorList>
            <person name="Monnin D."/>
            <person name="Jackson R."/>
            <person name="Kiers E.T."/>
            <person name="Bunker M."/>
            <person name="Ellers J."/>
            <person name="Henry L.M."/>
        </authorList>
    </citation>
    <scope>NUCLEOTIDE SEQUENCE [LARGE SCALE GENOMIC DNA]</scope>
    <source>
        <strain evidence="14">MCAR-56B</strain>
    </source>
</reference>
<keyword evidence="5" id="KW-1003">Cell membrane</keyword>
<comment type="function">
    <text evidence="10">FliG is one of three proteins (FliG, FliN, FliM) that forms the rotor-mounted switch complex (C ring), located at the base of the basal body. This complex interacts with the CheY and CheZ chemotaxis proteins, in addition to contacting components of the motor that determine the direction of flagellar rotation.</text>
</comment>
<dbReference type="PRINTS" id="PR00954">
    <property type="entry name" value="FLGMOTORFLIG"/>
</dbReference>
<evidence type="ECO:0000259" key="11">
    <source>
        <dbReference type="Pfam" id="PF01706"/>
    </source>
</evidence>
<accession>A0A6G9JSF4</accession>
<dbReference type="InterPro" id="IPR011002">
    <property type="entry name" value="FliG_a-hlx"/>
</dbReference>
<evidence type="ECO:0000256" key="7">
    <source>
        <dbReference type="ARBA" id="ARBA00022779"/>
    </source>
</evidence>
<dbReference type="InterPro" id="IPR028263">
    <property type="entry name" value="FliG_N"/>
</dbReference>
<feature type="domain" description="Flagellar motor switch protein FliG middle" evidence="12">
    <location>
        <begin position="116"/>
        <end position="183"/>
    </location>
</feature>
<comment type="similarity">
    <text evidence="3">Belongs to the FliG family.</text>
</comment>
<evidence type="ECO:0000256" key="1">
    <source>
        <dbReference type="ARBA" id="ARBA00004117"/>
    </source>
</evidence>
<gene>
    <name evidence="14" type="primary">fliG</name>
    <name evidence="14" type="ORF">G4A98_00365</name>
</gene>
<protein>
    <recommendedName>
        <fullName evidence="4">Flagellar motor switch protein FliG</fullName>
    </recommendedName>
</protein>
<evidence type="ECO:0000256" key="6">
    <source>
        <dbReference type="ARBA" id="ARBA00022500"/>
    </source>
</evidence>
<keyword evidence="8" id="KW-0472">Membrane</keyword>
<dbReference type="GO" id="GO:0009425">
    <property type="term" value="C:bacterial-type flagellum basal body"/>
    <property type="evidence" value="ECO:0007669"/>
    <property type="project" value="UniProtKB-SubCell"/>
</dbReference>
<feature type="domain" description="Flagellar motor switch protein FliG C-terminal" evidence="11">
    <location>
        <begin position="217"/>
        <end position="323"/>
    </location>
</feature>
<dbReference type="GO" id="GO:0005886">
    <property type="term" value="C:plasma membrane"/>
    <property type="evidence" value="ECO:0007669"/>
    <property type="project" value="UniProtKB-SubCell"/>
</dbReference>
<feature type="domain" description="Flagellar motor switch protein FliG N-terminal" evidence="13">
    <location>
        <begin position="3"/>
        <end position="98"/>
    </location>
</feature>
<evidence type="ECO:0000256" key="3">
    <source>
        <dbReference type="ARBA" id="ARBA00010299"/>
    </source>
</evidence>
<dbReference type="EMBL" id="CP048747">
    <property type="protein sequence ID" value="QIQ41688.1"/>
    <property type="molecule type" value="Genomic_DNA"/>
</dbReference>